<feature type="compositionally biased region" description="Low complexity" evidence="2">
    <location>
        <begin position="143"/>
        <end position="171"/>
    </location>
</feature>
<evidence type="ECO:0000256" key="1">
    <source>
        <dbReference type="SAM" id="Coils"/>
    </source>
</evidence>
<dbReference type="OrthoDB" id="2386367at2759"/>
<name>A0A9N8DKB6_9STRA</name>
<feature type="region of interest" description="Disordered" evidence="2">
    <location>
        <begin position="117"/>
        <end position="218"/>
    </location>
</feature>
<dbReference type="InterPro" id="IPR027417">
    <property type="entry name" value="P-loop_NTPase"/>
</dbReference>
<feature type="compositionally biased region" description="Low complexity" evidence="2">
    <location>
        <begin position="42"/>
        <end position="51"/>
    </location>
</feature>
<organism evidence="3 4">
    <name type="scientific">Seminavis robusta</name>
    <dbReference type="NCBI Taxonomy" id="568900"/>
    <lineage>
        <taxon>Eukaryota</taxon>
        <taxon>Sar</taxon>
        <taxon>Stramenopiles</taxon>
        <taxon>Ochrophyta</taxon>
        <taxon>Bacillariophyta</taxon>
        <taxon>Bacillariophyceae</taxon>
        <taxon>Bacillariophycidae</taxon>
        <taxon>Naviculales</taxon>
        <taxon>Naviculaceae</taxon>
        <taxon>Seminavis</taxon>
    </lineage>
</organism>
<feature type="compositionally biased region" description="Low complexity" evidence="2">
    <location>
        <begin position="90"/>
        <end position="103"/>
    </location>
</feature>
<feature type="region of interest" description="Disordered" evidence="2">
    <location>
        <begin position="275"/>
        <end position="302"/>
    </location>
</feature>
<feature type="compositionally biased region" description="Basic residues" evidence="2">
    <location>
        <begin position="123"/>
        <end position="135"/>
    </location>
</feature>
<feature type="compositionally biased region" description="Basic residues" evidence="2">
    <location>
        <begin position="279"/>
        <end position="294"/>
    </location>
</feature>
<dbReference type="Gene3D" id="3.40.50.300">
    <property type="entry name" value="P-loop containing nucleotide triphosphate hydrolases"/>
    <property type="match status" value="1"/>
</dbReference>
<feature type="coiled-coil region" evidence="1">
    <location>
        <begin position="1042"/>
        <end position="1069"/>
    </location>
</feature>
<protein>
    <submittedName>
        <fullName evidence="3">Uncharacterized protein</fullName>
    </submittedName>
</protein>
<dbReference type="EMBL" id="CAICTM010000104">
    <property type="protein sequence ID" value="CAB9501319.1"/>
    <property type="molecule type" value="Genomic_DNA"/>
</dbReference>
<comment type="caution">
    <text evidence="3">The sequence shown here is derived from an EMBL/GenBank/DDBJ whole genome shotgun (WGS) entry which is preliminary data.</text>
</comment>
<feature type="region of interest" description="Disordered" evidence="2">
    <location>
        <begin position="1760"/>
        <end position="1796"/>
    </location>
</feature>
<evidence type="ECO:0000313" key="3">
    <source>
        <dbReference type="EMBL" id="CAB9501319.1"/>
    </source>
</evidence>
<reference evidence="3" key="1">
    <citation type="submission" date="2020-06" db="EMBL/GenBank/DDBJ databases">
        <authorList>
            <consortium name="Plant Systems Biology data submission"/>
        </authorList>
    </citation>
    <scope>NUCLEOTIDE SEQUENCE</scope>
    <source>
        <strain evidence="3">D6</strain>
    </source>
</reference>
<accession>A0A9N8DKB6</accession>
<evidence type="ECO:0000313" key="4">
    <source>
        <dbReference type="Proteomes" id="UP001153069"/>
    </source>
</evidence>
<proteinExistence type="predicted"/>
<feature type="compositionally biased region" description="Basic and acidic residues" evidence="2">
    <location>
        <begin position="52"/>
        <end position="87"/>
    </location>
</feature>
<feature type="compositionally biased region" description="Basic and acidic residues" evidence="2">
    <location>
        <begin position="195"/>
        <end position="205"/>
    </location>
</feature>
<dbReference type="SUPFAM" id="SSF48371">
    <property type="entry name" value="ARM repeat"/>
    <property type="match status" value="1"/>
</dbReference>
<feature type="compositionally biased region" description="Basic residues" evidence="2">
    <location>
        <begin position="528"/>
        <end position="543"/>
    </location>
</feature>
<gene>
    <name evidence="3" type="ORF">SEMRO_105_G053220.1</name>
</gene>
<feature type="compositionally biased region" description="Basic and acidic residues" evidence="2">
    <location>
        <begin position="175"/>
        <end position="187"/>
    </location>
</feature>
<dbReference type="SUPFAM" id="SSF52540">
    <property type="entry name" value="P-loop containing nucleoside triphosphate hydrolases"/>
    <property type="match status" value="1"/>
</dbReference>
<keyword evidence="1" id="KW-0175">Coiled coil</keyword>
<dbReference type="Proteomes" id="UP001153069">
    <property type="component" value="Unassembled WGS sequence"/>
</dbReference>
<sequence length="1804" mass="205281">MKARTSYYHSSRKIEQDQDGVLLEPGLPISDASIVIQESFTSSEQPQPRQQQRPEQRERSPERRQPSPDERRVAPSPERRPVKEHRQASPGQRPAPEQPRQAPFKFHFRPYAQEQQQYNNNKKASHNRSVHRQHPNRQQVRANGHSNNHQSRSNSYYSNSYNNNHSNNSSSAQTDSRDDNRSYDDRRHNNRRPLHGFDIRRQDATREEEEMTMTATDETSAISIEQQPLAWTSAETEQIVQQMEFLTEKICEDRDRFPKDIVSQHLRTLQAVIQQDKSKNKRQRGKLNKRHHNNNKNNQKDILLSRDDPLLVQISAGLRELQLVDLDKLSSFLEDIRREEENLAGKDVLLLSGVSGSGKTTTLHFFAGTDFEEVEIEGFFHLEPRRCPDPSVARYETSCCRYGVTQTLQTAQVLVDGKKYWVCDTPGLDTLDCIEAEIAHGIGTIRALQKARTVRPILILCKDTLGHRFVNLDKTWGVLTRQFVLGPDNGGLKPFNYIFTKFDSKHRTRLCQQFAHFQEDMANDKYGTRHNKRSSSKAKRYAGRSRQSEWNTEEEEQVFKTFVDDIVEKTTPEAQVVMPMSEKPQAMLRQLVRNSYPVSDPENFFAPLATEASLSKFQIQLELTVHELSLSLAREQYDAALYRLDQLMNISMLMPEAEPYCTLAIETALRHSRLVFQSMQELLEKDDYGTAITRIDALQELSEAVPEVADYSERGEELLVRSIMADMESRDNEKVCKASYLLKHYPKAQEAIQQGLETKQIKIRNAISTGDCTEATDLIIQLHKFVSSYPEAKTYMYAGYHMLKNEINRCMEDFTKVDDSRHNLSLLARLMPHIPEAADFGRHGLRQLFNAVEKKIHDNEYSVTVNVVQGLLELADVFPDSSECVNRGVQIIWNVFGLVMEDKHYIRAIGIAQVIGEMVKISPKAFEYTKLASEVLGDRLLRCIQIGNYSIAMKMLLHLTKLECELPETLKSECVARGLKKIKQVADQAIQDKNYGVMTEFFYDLIQLESEVPEAGRCARGLLSTIEKELEKAIHKKDFALAIELMKQFVKLEEQVDEVKELLVNGQEAFQKAVKDSLLDLDPIDALQLIEMMLVNNDTFFIAGECARFGLNRFRDILEETIDQKEYVKAAELWDRLYSLSLQYPRVKKTVQAGFLMLREVLSASLSEQNYKTATLLLQHFAKVENELPEADKCSKQSLMVIKNAIMSSIDEGAYDTALDILKILSKNSKVLPDAFKTAQFGIKHLQRVVETRLMNKKDYRKALEVMDQAIKLSEGLPDALKCAQGGLKIILKSTENAIEKGDYGLAVDLMAEIERLTNKLPEAYLSTEIALQAAIKHLKWLREAVKSIVDQLGPDVPEEKFSKIIFHLRSLVQAVLKAETLRYACVKLHKEPLALDADIQPADEFCSEQLRRLTESVVSELIKLEVDKSSSPSLTKMRESLLATIVRLRVMNEHLYQCPGGDLVAAAYDESFQDLYVLLNSVLRDAEKRENKVENMELMELQTSFLSHVILGLANSEQEIMDEEHFKIQGFQSRLLNLMNNFEIEVAATKDVLANYKPLESVGGNPSFSYIQRLDISTLEAPRRILLDLGKRQSLCELLPNDFKGTDYIIFVKKFDLSMVDLMEQIIIFLEKEHIEIVKTQATIADVSLIEKMATALINDIRKVNATIGRLSTWSAEVENRCRAHTMRLYKLKQSLTETITRIGPIRDIGKTFNLGSPNSQNSKAPIGATPRGSGTTPFVFGAATAVATPKSGIPMVIGGTAKAGTPRKKTRMTLRAGTAVEGSSSKPEERRKRIPVVFRFTP</sequence>
<feature type="region of interest" description="Disordered" evidence="2">
    <location>
        <begin position="1"/>
        <end position="103"/>
    </location>
</feature>
<feature type="region of interest" description="Disordered" evidence="2">
    <location>
        <begin position="525"/>
        <end position="549"/>
    </location>
</feature>
<evidence type="ECO:0000256" key="2">
    <source>
        <dbReference type="SAM" id="MobiDB-lite"/>
    </source>
</evidence>
<keyword evidence="4" id="KW-1185">Reference proteome</keyword>
<dbReference type="InterPro" id="IPR016024">
    <property type="entry name" value="ARM-type_fold"/>
</dbReference>